<evidence type="ECO:0000313" key="3">
    <source>
        <dbReference type="Proteomes" id="UP000240760"/>
    </source>
</evidence>
<dbReference type="AlphaFoldDB" id="A0A2T4C7K7"/>
<evidence type="ECO:0000313" key="2">
    <source>
        <dbReference type="EMBL" id="PTB77559.1"/>
    </source>
</evidence>
<feature type="compositionally biased region" description="Basic residues" evidence="1">
    <location>
        <begin position="1"/>
        <end position="16"/>
    </location>
</feature>
<keyword evidence="3" id="KW-1185">Reference proteome</keyword>
<dbReference type="Proteomes" id="UP000240760">
    <property type="component" value="Unassembled WGS sequence"/>
</dbReference>
<proteinExistence type="predicted"/>
<gene>
    <name evidence="2" type="ORF">M440DRAFT_1400491</name>
</gene>
<sequence length="163" mass="18536">MASRYHGKGKTAKRRIYPPAKQEVSQPARRTIRRQKPRFLHSPSCCPAAPTLILTLLSLSPSSPHFVFAQKALLRRLRDSHPIVAAGPGQDRVRPARFLAHATHFLEERIHSSAYKLAPTRSLPRPPLLRVWRFSHHRSASRPLNHSAKIRPYQVVTVPSCRI</sequence>
<evidence type="ECO:0000256" key="1">
    <source>
        <dbReference type="SAM" id="MobiDB-lite"/>
    </source>
</evidence>
<feature type="region of interest" description="Disordered" evidence="1">
    <location>
        <begin position="1"/>
        <end position="31"/>
    </location>
</feature>
<reference evidence="2 3" key="1">
    <citation type="submission" date="2016-07" db="EMBL/GenBank/DDBJ databases">
        <title>Multiple horizontal gene transfer events from other fungi enriched the ability of initially mycotrophic Trichoderma (Ascomycota) to feed on dead plant biomass.</title>
        <authorList>
            <consortium name="DOE Joint Genome Institute"/>
            <person name="Aerts A."/>
            <person name="Atanasova L."/>
            <person name="Chenthamara K."/>
            <person name="Zhang J."/>
            <person name="Grujic M."/>
            <person name="Henrissat B."/>
            <person name="Kuo A."/>
            <person name="Salamov A."/>
            <person name="Lipzen A."/>
            <person name="Labutti K."/>
            <person name="Barry K."/>
            <person name="Miao Y."/>
            <person name="Rahimi M.J."/>
            <person name="Shen Q."/>
            <person name="Grigoriev I.V."/>
            <person name="Kubicek C.P."/>
            <person name="Druzhinina I.S."/>
        </authorList>
    </citation>
    <scope>NUCLEOTIDE SEQUENCE [LARGE SCALE GENOMIC DNA]</scope>
    <source>
        <strain evidence="2 3">ATCC 18648</strain>
    </source>
</reference>
<organism evidence="2 3">
    <name type="scientific">Trichoderma longibrachiatum ATCC 18648</name>
    <dbReference type="NCBI Taxonomy" id="983965"/>
    <lineage>
        <taxon>Eukaryota</taxon>
        <taxon>Fungi</taxon>
        <taxon>Dikarya</taxon>
        <taxon>Ascomycota</taxon>
        <taxon>Pezizomycotina</taxon>
        <taxon>Sordariomycetes</taxon>
        <taxon>Hypocreomycetidae</taxon>
        <taxon>Hypocreales</taxon>
        <taxon>Hypocreaceae</taxon>
        <taxon>Trichoderma</taxon>
    </lineage>
</organism>
<accession>A0A2T4C7K7</accession>
<dbReference type="EMBL" id="KZ679130">
    <property type="protein sequence ID" value="PTB77559.1"/>
    <property type="molecule type" value="Genomic_DNA"/>
</dbReference>
<protein>
    <submittedName>
        <fullName evidence="2">Uncharacterized protein</fullName>
    </submittedName>
</protein>
<name>A0A2T4C7K7_TRILO</name>